<organism evidence="1">
    <name type="scientific">Anguilla anguilla</name>
    <name type="common">European freshwater eel</name>
    <name type="synonym">Muraena anguilla</name>
    <dbReference type="NCBI Taxonomy" id="7936"/>
    <lineage>
        <taxon>Eukaryota</taxon>
        <taxon>Metazoa</taxon>
        <taxon>Chordata</taxon>
        <taxon>Craniata</taxon>
        <taxon>Vertebrata</taxon>
        <taxon>Euteleostomi</taxon>
        <taxon>Actinopterygii</taxon>
        <taxon>Neopterygii</taxon>
        <taxon>Teleostei</taxon>
        <taxon>Anguilliformes</taxon>
        <taxon>Anguillidae</taxon>
        <taxon>Anguilla</taxon>
    </lineage>
</organism>
<reference evidence="1" key="1">
    <citation type="submission" date="2014-11" db="EMBL/GenBank/DDBJ databases">
        <authorList>
            <person name="Amaro Gonzalez C."/>
        </authorList>
    </citation>
    <scope>NUCLEOTIDE SEQUENCE</scope>
</reference>
<dbReference type="AlphaFoldDB" id="A0A0E9VNA2"/>
<proteinExistence type="predicted"/>
<accession>A0A0E9VNA2</accession>
<reference evidence="1" key="2">
    <citation type="journal article" date="2015" name="Fish Shellfish Immunol.">
        <title>Early steps in the European eel (Anguilla anguilla)-Vibrio vulnificus interaction in the gills: Role of the RtxA13 toxin.</title>
        <authorList>
            <person name="Callol A."/>
            <person name="Pajuelo D."/>
            <person name="Ebbesson L."/>
            <person name="Teles M."/>
            <person name="MacKenzie S."/>
            <person name="Amaro C."/>
        </authorList>
    </citation>
    <scope>NUCLEOTIDE SEQUENCE</scope>
</reference>
<dbReference type="EMBL" id="GBXM01029081">
    <property type="protein sequence ID" value="JAH79496.1"/>
    <property type="molecule type" value="Transcribed_RNA"/>
</dbReference>
<sequence>MARCPWMPQVHIGYCYIDEKYSYSPLCLDFYHVILIINQIIM</sequence>
<protein>
    <submittedName>
        <fullName evidence="1">Uncharacterized protein</fullName>
    </submittedName>
</protein>
<name>A0A0E9VNA2_ANGAN</name>
<evidence type="ECO:0000313" key="1">
    <source>
        <dbReference type="EMBL" id="JAH79496.1"/>
    </source>
</evidence>